<comment type="caution">
    <text evidence="2">The sequence shown here is derived from an EMBL/GenBank/DDBJ whole genome shotgun (WGS) entry which is preliminary data.</text>
</comment>
<reference evidence="2" key="2">
    <citation type="submission" date="2022-01" db="EMBL/GenBank/DDBJ databases">
        <authorList>
            <person name="Yamashiro T."/>
            <person name="Shiraishi A."/>
            <person name="Satake H."/>
            <person name="Nakayama K."/>
        </authorList>
    </citation>
    <scope>NUCLEOTIDE SEQUENCE</scope>
</reference>
<protein>
    <submittedName>
        <fullName evidence="2">Gag-pol polyprotein</fullName>
    </submittedName>
</protein>
<evidence type="ECO:0000313" key="3">
    <source>
        <dbReference type="Proteomes" id="UP001151760"/>
    </source>
</evidence>
<dbReference type="InterPro" id="IPR013103">
    <property type="entry name" value="RVT_2"/>
</dbReference>
<sequence>MNYPTSNPQLYKMVCEEYKHISRQNIPILSVDTGTRVVVFSCNIGNSMCIPFNHLKIQNTEGLKRSPVNSSSVEIHPSQLQLDGHLQPILKCVCCTHCEYCRTEKIKEAMVICMDRKKMQENLSVDITTSGELVHKPFGKNEEGINFEESFALVACLEAVRIFVTYAAHKYFPIYQMDVKTAFLNGPLKEEVYVVQPDGFVDPVIQKNFTIRKASMD</sequence>
<proteinExistence type="predicted"/>
<gene>
    <name evidence="2" type="ORF">Tco_0952854</name>
</gene>
<reference evidence="2" key="1">
    <citation type="journal article" date="2022" name="Int. J. Mol. Sci.">
        <title>Draft Genome of Tanacetum Coccineum: Genomic Comparison of Closely Related Tanacetum-Family Plants.</title>
        <authorList>
            <person name="Yamashiro T."/>
            <person name="Shiraishi A."/>
            <person name="Nakayama K."/>
            <person name="Satake H."/>
        </authorList>
    </citation>
    <scope>NUCLEOTIDE SEQUENCE</scope>
</reference>
<dbReference type="Pfam" id="PF07727">
    <property type="entry name" value="RVT_2"/>
    <property type="match status" value="1"/>
</dbReference>
<dbReference type="Proteomes" id="UP001151760">
    <property type="component" value="Unassembled WGS sequence"/>
</dbReference>
<evidence type="ECO:0000259" key="1">
    <source>
        <dbReference type="Pfam" id="PF07727"/>
    </source>
</evidence>
<evidence type="ECO:0000313" key="2">
    <source>
        <dbReference type="EMBL" id="GJT44139.1"/>
    </source>
</evidence>
<organism evidence="2 3">
    <name type="scientific">Tanacetum coccineum</name>
    <dbReference type="NCBI Taxonomy" id="301880"/>
    <lineage>
        <taxon>Eukaryota</taxon>
        <taxon>Viridiplantae</taxon>
        <taxon>Streptophyta</taxon>
        <taxon>Embryophyta</taxon>
        <taxon>Tracheophyta</taxon>
        <taxon>Spermatophyta</taxon>
        <taxon>Magnoliopsida</taxon>
        <taxon>eudicotyledons</taxon>
        <taxon>Gunneridae</taxon>
        <taxon>Pentapetalae</taxon>
        <taxon>asterids</taxon>
        <taxon>campanulids</taxon>
        <taxon>Asterales</taxon>
        <taxon>Asteraceae</taxon>
        <taxon>Asteroideae</taxon>
        <taxon>Anthemideae</taxon>
        <taxon>Anthemidinae</taxon>
        <taxon>Tanacetum</taxon>
    </lineage>
</organism>
<name>A0ABQ5E3U0_9ASTR</name>
<accession>A0ABQ5E3U0</accession>
<feature type="domain" description="Reverse transcriptase Ty1/copia-type" evidence="1">
    <location>
        <begin position="123"/>
        <end position="202"/>
    </location>
</feature>
<dbReference type="EMBL" id="BQNB010015787">
    <property type="protein sequence ID" value="GJT44139.1"/>
    <property type="molecule type" value="Genomic_DNA"/>
</dbReference>
<keyword evidence="3" id="KW-1185">Reference proteome</keyword>